<evidence type="ECO:0000313" key="11">
    <source>
        <dbReference type="EMBL" id="KAF4359581.1"/>
    </source>
</evidence>
<evidence type="ECO:0000256" key="7">
    <source>
        <dbReference type="ARBA" id="ARBA00022825"/>
    </source>
</evidence>
<dbReference type="AlphaFoldDB" id="A0A7J6EML0"/>
<keyword evidence="5" id="KW-0732">Signal</keyword>
<keyword evidence="4" id="KW-0645">Protease</keyword>
<evidence type="ECO:0000256" key="1">
    <source>
        <dbReference type="ARBA" id="ARBA00004613"/>
    </source>
</evidence>
<evidence type="ECO:0000256" key="8">
    <source>
        <dbReference type="PROSITE-ProRule" id="PRU01240"/>
    </source>
</evidence>
<comment type="subcellular location">
    <subcellularLocation>
        <location evidence="1">Secreted</location>
    </subcellularLocation>
</comment>
<dbReference type="InterPro" id="IPR015500">
    <property type="entry name" value="Peptidase_S8_subtilisin-rel"/>
</dbReference>
<dbReference type="FunFam" id="2.60.40.2310:FF:000001">
    <property type="entry name" value="Subtilisin-like protease SBT1.5"/>
    <property type="match status" value="1"/>
</dbReference>
<comment type="similarity">
    <text evidence="2 8">Belongs to the peptidase S8 family.</text>
</comment>
<dbReference type="PROSITE" id="PS51892">
    <property type="entry name" value="SUBTILASE"/>
    <property type="match status" value="1"/>
</dbReference>
<organism evidence="11 12">
    <name type="scientific">Cannabis sativa</name>
    <name type="common">Hemp</name>
    <name type="synonym">Marijuana</name>
    <dbReference type="NCBI Taxonomy" id="3483"/>
    <lineage>
        <taxon>Eukaryota</taxon>
        <taxon>Viridiplantae</taxon>
        <taxon>Streptophyta</taxon>
        <taxon>Embryophyta</taxon>
        <taxon>Tracheophyta</taxon>
        <taxon>Spermatophyta</taxon>
        <taxon>Magnoliopsida</taxon>
        <taxon>eudicotyledons</taxon>
        <taxon>Gunneridae</taxon>
        <taxon>Pentapetalae</taxon>
        <taxon>rosids</taxon>
        <taxon>fabids</taxon>
        <taxon>Rosales</taxon>
        <taxon>Cannabaceae</taxon>
        <taxon>Cannabis</taxon>
    </lineage>
</organism>
<feature type="domain" description="Peptidase S8/S53" evidence="9">
    <location>
        <begin position="52"/>
        <end position="398"/>
    </location>
</feature>
<dbReference type="InterPro" id="IPR023828">
    <property type="entry name" value="Peptidase_S8_Ser-AS"/>
</dbReference>
<name>A0A7J6EML0_CANSA</name>
<gene>
    <name evidence="11" type="ORF">F8388_003584</name>
</gene>
<evidence type="ECO:0000256" key="5">
    <source>
        <dbReference type="ARBA" id="ARBA00022729"/>
    </source>
</evidence>
<dbReference type="PANTHER" id="PTHR10795">
    <property type="entry name" value="PROPROTEIN CONVERTASE SUBTILISIN/KEXIN"/>
    <property type="match status" value="1"/>
</dbReference>
<dbReference type="PROSITE" id="PS00138">
    <property type="entry name" value="SUBTILASE_SER"/>
    <property type="match status" value="1"/>
</dbReference>
<dbReference type="Pfam" id="PF17766">
    <property type="entry name" value="fn3_6"/>
    <property type="match status" value="1"/>
</dbReference>
<evidence type="ECO:0000256" key="4">
    <source>
        <dbReference type="ARBA" id="ARBA00022670"/>
    </source>
</evidence>
<dbReference type="GO" id="GO:0004252">
    <property type="term" value="F:serine-type endopeptidase activity"/>
    <property type="evidence" value="ECO:0007669"/>
    <property type="project" value="InterPro"/>
</dbReference>
<keyword evidence="7" id="KW-0720">Serine protease</keyword>
<dbReference type="Gene3D" id="2.60.40.2310">
    <property type="match status" value="1"/>
</dbReference>
<evidence type="ECO:0000256" key="2">
    <source>
        <dbReference type="ARBA" id="ARBA00011073"/>
    </source>
</evidence>
<dbReference type="Gene3D" id="3.40.50.200">
    <property type="entry name" value="Peptidase S8/S53 domain"/>
    <property type="match status" value="2"/>
</dbReference>
<dbReference type="CDD" id="cd04852">
    <property type="entry name" value="Peptidases_S8_3"/>
    <property type="match status" value="1"/>
</dbReference>
<comment type="caution">
    <text evidence="11">The sequence shown here is derived from an EMBL/GenBank/DDBJ whole genome shotgun (WGS) entry which is preliminary data.</text>
</comment>
<dbReference type="SUPFAM" id="SSF52743">
    <property type="entry name" value="Subtilisin-like"/>
    <property type="match status" value="1"/>
</dbReference>
<comment type="caution">
    <text evidence="8">Lacks conserved residue(s) required for the propagation of feature annotation.</text>
</comment>
<dbReference type="InterPro" id="IPR041469">
    <property type="entry name" value="Subtilisin-like_FN3"/>
</dbReference>
<sequence>MNPIPFTWKGKCVKGEQFNPEKACNNKLIGARYYLQGFENTYGSLNKSGNPEYRSARDFLGHGTHTASTAVGSIVEEASLLGLGLGTARGGAPRARLAIYKACWGKDYVGQCTEADVLAAFDDALHDGVHVISASIGASPPLPELFESSNSIGSFHAMQLGVSVVFAAGNDGPNPGLVTNVEPWSLCVAASSVDRMFSTNVIVQGNFSVTNTKSGSGRVVLCFSRIGPVELEEAQEAALGINASALIFVQPFTTLSGPDFFPTLYLDILQGTKLKHHLALFMRLPRLEIVATKTIIGKSLAPKVAFFSSRGPSSITPNILKPDITAPGVNILAAWPRKTPPTIIPSSAYKTPVSWNIMSGTSMSCPHISGIVALLKSAHPCWSPAIIKSAMMTTAYTKDQITKGYNIVNDESMKVSDPFDVGAGHVDPVKAMDPGLVYDMKTIDYVLYLCNLGYNQQQINALIHPSCNDDTTTLTCSQVIKSKANINYPSITVSNLHSRVTISRTVRNVGLSKFAMYFSSVVEPHGVEVVVWPRVLVFSWFREEITYYVTLVPTKKSRGMYDFGEIVWSDGVHRVRSPLVVCVNTITSLDDGIAHTHNDYQLSGFITS</sequence>
<evidence type="ECO:0000259" key="9">
    <source>
        <dbReference type="Pfam" id="PF00082"/>
    </source>
</evidence>
<proteinExistence type="inferred from homology"/>
<keyword evidence="3" id="KW-0964">Secreted</keyword>
<dbReference type="InterPro" id="IPR045051">
    <property type="entry name" value="SBT"/>
</dbReference>
<keyword evidence="6" id="KW-0378">Hydrolase</keyword>
<protein>
    <submittedName>
        <fullName evidence="11">Uncharacterized protein</fullName>
    </submittedName>
</protein>
<dbReference type="GO" id="GO:0006508">
    <property type="term" value="P:proteolysis"/>
    <property type="evidence" value="ECO:0007669"/>
    <property type="project" value="UniProtKB-KW"/>
</dbReference>
<dbReference type="InterPro" id="IPR000209">
    <property type="entry name" value="Peptidase_S8/S53_dom"/>
</dbReference>
<dbReference type="GO" id="GO:0005576">
    <property type="term" value="C:extracellular region"/>
    <property type="evidence" value="ECO:0007669"/>
    <property type="project" value="UniProtKB-SubCell"/>
</dbReference>
<dbReference type="Proteomes" id="UP000525078">
    <property type="component" value="Unassembled WGS sequence"/>
</dbReference>
<dbReference type="PRINTS" id="PR00723">
    <property type="entry name" value="SUBTILISIN"/>
</dbReference>
<feature type="domain" description="Subtilisin-like protease fibronectin type-III" evidence="10">
    <location>
        <begin position="485"/>
        <end position="581"/>
    </location>
</feature>
<dbReference type="InterPro" id="IPR034197">
    <property type="entry name" value="Peptidases_S8_3"/>
</dbReference>
<reference evidence="11 12" key="1">
    <citation type="journal article" date="2020" name="bioRxiv">
        <title>Sequence and annotation of 42 cannabis genomes reveals extensive copy number variation in cannabinoid synthesis and pathogen resistance genes.</title>
        <authorList>
            <person name="Mckernan K.J."/>
            <person name="Helbert Y."/>
            <person name="Kane L.T."/>
            <person name="Ebling H."/>
            <person name="Zhang L."/>
            <person name="Liu B."/>
            <person name="Eaton Z."/>
            <person name="Mclaughlin S."/>
            <person name="Kingan S."/>
            <person name="Baybayan P."/>
            <person name="Concepcion G."/>
            <person name="Jordan M."/>
            <person name="Riva A."/>
            <person name="Barbazuk W."/>
            <person name="Harkins T."/>
        </authorList>
    </citation>
    <scope>NUCLEOTIDE SEQUENCE [LARGE SCALE GENOMIC DNA]</scope>
    <source>
        <strain evidence="12">cv. Jamaican Lion 4</strain>
        <tissue evidence="11">Leaf</tissue>
    </source>
</reference>
<dbReference type="InterPro" id="IPR036852">
    <property type="entry name" value="Peptidase_S8/S53_dom_sf"/>
</dbReference>
<dbReference type="EMBL" id="JAATIP010000214">
    <property type="protein sequence ID" value="KAF4359581.1"/>
    <property type="molecule type" value="Genomic_DNA"/>
</dbReference>
<dbReference type="Pfam" id="PF00082">
    <property type="entry name" value="Peptidase_S8"/>
    <property type="match status" value="1"/>
</dbReference>
<evidence type="ECO:0000259" key="10">
    <source>
        <dbReference type="Pfam" id="PF17766"/>
    </source>
</evidence>
<evidence type="ECO:0000313" key="12">
    <source>
        <dbReference type="Proteomes" id="UP000525078"/>
    </source>
</evidence>
<evidence type="ECO:0000256" key="6">
    <source>
        <dbReference type="ARBA" id="ARBA00022801"/>
    </source>
</evidence>
<accession>A0A7J6EML0</accession>
<evidence type="ECO:0000256" key="3">
    <source>
        <dbReference type="ARBA" id="ARBA00022525"/>
    </source>
</evidence>